<dbReference type="Gene3D" id="1.20.1250.20">
    <property type="entry name" value="MFS general substrate transporter like domains"/>
    <property type="match status" value="1"/>
</dbReference>
<evidence type="ECO:0000256" key="4">
    <source>
        <dbReference type="ARBA" id="ARBA00022989"/>
    </source>
</evidence>
<name>A0A2W4WQK7_9CYAN</name>
<evidence type="ECO:0000256" key="1">
    <source>
        <dbReference type="ARBA" id="ARBA00004651"/>
    </source>
</evidence>
<dbReference type="PANTHER" id="PTHR43124:SF3">
    <property type="entry name" value="CHLORAMPHENICOL EFFLUX PUMP RV0191"/>
    <property type="match status" value="1"/>
</dbReference>
<reference evidence="8 9" key="1">
    <citation type="submission" date="2018-04" db="EMBL/GenBank/DDBJ databases">
        <authorList>
            <person name="Go L.Y."/>
            <person name="Mitchell J.A."/>
        </authorList>
    </citation>
    <scope>NUCLEOTIDE SEQUENCE [LARGE SCALE GENOMIC DNA]</scope>
    <source>
        <strain evidence="8">ULC066bin1</strain>
    </source>
</reference>
<feature type="transmembrane region" description="Helical" evidence="6">
    <location>
        <begin position="169"/>
        <end position="188"/>
    </location>
</feature>
<dbReference type="InterPro" id="IPR005829">
    <property type="entry name" value="Sugar_transporter_CS"/>
</dbReference>
<keyword evidence="3 6" id="KW-0812">Transmembrane</keyword>
<feature type="transmembrane region" description="Helical" evidence="6">
    <location>
        <begin position="247"/>
        <end position="264"/>
    </location>
</feature>
<dbReference type="CDD" id="cd17473">
    <property type="entry name" value="MFS_arabinose_efflux_permease_like"/>
    <property type="match status" value="1"/>
</dbReference>
<evidence type="ECO:0000313" key="9">
    <source>
        <dbReference type="Proteomes" id="UP000249467"/>
    </source>
</evidence>
<comment type="caution">
    <text evidence="8">The sequence shown here is derived from an EMBL/GenBank/DDBJ whole genome shotgun (WGS) entry which is preliminary data.</text>
</comment>
<feature type="transmembrane region" description="Helical" evidence="6">
    <location>
        <begin position="271"/>
        <end position="291"/>
    </location>
</feature>
<dbReference type="Proteomes" id="UP000249467">
    <property type="component" value="Unassembled WGS sequence"/>
</dbReference>
<keyword evidence="5 6" id="KW-0472">Membrane</keyword>
<evidence type="ECO:0000256" key="5">
    <source>
        <dbReference type="ARBA" id="ARBA00023136"/>
    </source>
</evidence>
<dbReference type="PANTHER" id="PTHR43124">
    <property type="entry name" value="PURINE EFFLUX PUMP PBUE"/>
    <property type="match status" value="1"/>
</dbReference>
<feature type="transmembrane region" description="Helical" evidence="6">
    <location>
        <begin position="51"/>
        <end position="74"/>
    </location>
</feature>
<feature type="domain" description="Major facilitator superfamily (MFS) profile" evidence="7">
    <location>
        <begin position="13"/>
        <end position="388"/>
    </location>
</feature>
<dbReference type="GO" id="GO:0005886">
    <property type="term" value="C:plasma membrane"/>
    <property type="evidence" value="ECO:0007669"/>
    <property type="project" value="UniProtKB-SubCell"/>
</dbReference>
<dbReference type="PROSITE" id="PS00216">
    <property type="entry name" value="SUGAR_TRANSPORT_1"/>
    <property type="match status" value="1"/>
</dbReference>
<accession>A0A2W4WQK7</accession>
<evidence type="ECO:0000256" key="3">
    <source>
        <dbReference type="ARBA" id="ARBA00022692"/>
    </source>
</evidence>
<dbReference type="EMBL" id="QBML01000003">
    <property type="protein sequence ID" value="PZO44129.1"/>
    <property type="molecule type" value="Genomic_DNA"/>
</dbReference>
<organism evidence="8 9">
    <name type="scientific">Pseudanabaena frigida</name>
    <dbReference type="NCBI Taxonomy" id="945775"/>
    <lineage>
        <taxon>Bacteria</taxon>
        <taxon>Bacillati</taxon>
        <taxon>Cyanobacteriota</taxon>
        <taxon>Cyanophyceae</taxon>
        <taxon>Pseudanabaenales</taxon>
        <taxon>Pseudanabaenaceae</taxon>
        <taxon>Pseudanabaena</taxon>
    </lineage>
</organism>
<feature type="transmembrane region" description="Helical" evidence="6">
    <location>
        <begin position="334"/>
        <end position="352"/>
    </location>
</feature>
<sequence>MNDKHPDSNSGLTKATLLLVSMLTVMAGSTIAPSLPAMQEHFKDIDNATLWVKLVLTLPPLFIVFGSLIAGAVVDRFGRKPLLLASVLLYGFAGASGYVFDSLLHILIGRAFLGLAVAGIMVTAITLITDYYNGESRASFLGLQTGFMGVGGVLFLSLGGFLADQNWRFPFLIYLFAWLLLPLVIWAIPEPQRSTIPPSGSLPTFPFKLLAFIYGVAIMSQIIFYLIPVQLPFYLKELANANASQSGIALALNTLFSAAASFFYGKIKQHLGFFSILVLAFGLIGAGFSIIGLFHIYALVFVGLAIVGMGLGVLMPNLNLWIASEVSDEAKGRALGGSSTFFFLGQFLSPLLTQPVSQVVGLRATFTLAGGTMLVCGLLLMVLQRPICKLVSTKPA</sequence>
<evidence type="ECO:0000259" key="7">
    <source>
        <dbReference type="PROSITE" id="PS50850"/>
    </source>
</evidence>
<feature type="transmembrane region" description="Helical" evidence="6">
    <location>
        <begin position="12"/>
        <end position="31"/>
    </location>
</feature>
<dbReference type="SUPFAM" id="SSF103473">
    <property type="entry name" value="MFS general substrate transporter"/>
    <property type="match status" value="1"/>
</dbReference>
<keyword evidence="4 6" id="KW-1133">Transmembrane helix</keyword>
<feature type="transmembrane region" description="Helical" evidence="6">
    <location>
        <begin position="364"/>
        <end position="383"/>
    </location>
</feature>
<keyword evidence="2" id="KW-1003">Cell membrane</keyword>
<evidence type="ECO:0000256" key="2">
    <source>
        <dbReference type="ARBA" id="ARBA00022475"/>
    </source>
</evidence>
<protein>
    <submittedName>
        <fullName evidence="8">MFS transporter</fullName>
    </submittedName>
</protein>
<reference evidence="8 9" key="2">
    <citation type="submission" date="2018-06" db="EMBL/GenBank/DDBJ databases">
        <title>Metagenomic assembly of (sub)arctic Cyanobacteria and their associated microbiome from non-axenic cultures.</title>
        <authorList>
            <person name="Baurain D."/>
        </authorList>
    </citation>
    <scope>NUCLEOTIDE SEQUENCE [LARGE SCALE GENOMIC DNA]</scope>
    <source>
        <strain evidence="8">ULC066bin1</strain>
    </source>
</reference>
<evidence type="ECO:0000256" key="6">
    <source>
        <dbReference type="SAM" id="Phobius"/>
    </source>
</evidence>
<dbReference type="GO" id="GO:0022857">
    <property type="term" value="F:transmembrane transporter activity"/>
    <property type="evidence" value="ECO:0007669"/>
    <property type="project" value="InterPro"/>
</dbReference>
<dbReference type="Pfam" id="PF07690">
    <property type="entry name" value="MFS_1"/>
    <property type="match status" value="1"/>
</dbReference>
<dbReference type="InterPro" id="IPR011701">
    <property type="entry name" value="MFS"/>
</dbReference>
<evidence type="ECO:0000313" key="8">
    <source>
        <dbReference type="EMBL" id="PZO44129.1"/>
    </source>
</evidence>
<dbReference type="InterPro" id="IPR020846">
    <property type="entry name" value="MFS_dom"/>
</dbReference>
<dbReference type="InterPro" id="IPR036259">
    <property type="entry name" value="MFS_trans_sf"/>
</dbReference>
<feature type="transmembrane region" description="Helical" evidence="6">
    <location>
        <begin position="209"/>
        <end position="227"/>
    </location>
</feature>
<dbReference type="InterPro" id="IPR050189">
    <property type="entry name" value="MFS_Efflux_Transporters"/>
</dbReference>
<feature type="transmembrane region" description="Helical" evidence="6">
    <location>
        <begin position="297"/>
        <end position="322"/>
    </location>
</feature>
<comment type="subcellular location">
    <subcellularLocation>
        <location evidence="1">Cell membrane</location>
        <topology evidence="1">Multi-pass membrane protein</topology>
    </subcellularLocation>
</comment>
<proteinExistence type="predicted"/>
<feature type="transmembrane region" description="Helical" evidence="6">
    <location>
        <begin position="106"/>
        <end position="128"/>
    </location>
</feature>
<gene>
    <name evidence="8" type="ORF">DCF19_02685</name>
</gene>
<dbReference type="AlphaFoldDB" id="A0A2W4WQK7"/>
<dbReference type="PROSITE" id="PS50850">
    <property type="entry name" value="MFS"/>
    <property type="match status" value="1"/>
</dbReference>
<feature type="transmembrane region" description="Helical" evidence="6">
    <location>
        <begin position="140"/>
        <end position="163"/>
    </location>
</feature>